<evidence type="ECO:0000313" key="3">
    <source>
        <dbReference type="Proteomes" id="UP000002357"/>
    </source>
</evidence>
<sequence>MALGSTALNAGATAPIRSVRQRAGELHHHAARRHTAPAVRDYADMLRTWRSQPQAAPLVAATPAAHLQRGENRCRPSPGPPTGRSPPPRRPTPHARGRSPPTTGARSPPWRGWPITGTGPAGPRATAPTTGCSCPARRSSPP</sequence>
<evidence type="ECO:0000313" key="2">
    <source>
        <dbReference type="EMBL" id="EFG03992.2"/>
    </source>
</evidence>
<organism evidence="2 3">
    <name type="scientific">Streptomyces clavuligerus</name>
    <dbReference type="NCBI Taxonomy" id="1901"/>
    <lineage>
        <taxon>Bacteria</taxon>
        <taxon>Bacillati</taxon>
        <taxon>Actinomycetota</taxon>
        <taxon>Actinomycetes</taxon>
        <taxon>Kitasatosporales</taxon>
        <taxon>Streptomycetaceae</taxon>
        <taxon>Streptomyces</taxon>
    </lineage>
</organism>
<feature type="region of interest" description="Disordered" evidence="1">
    <location>
        <begin position="1"/>
        <end position="38"/>
    </location>
</feature>
<proteinExistence type="predicted"/>
<geneLocation type="plasmid" evidence="2 3">
    <name>pSCL4</name>
</geneLocation>
<dbReference type="AlphaFoldDB" id="D5SJ99"/>
<gene>
    <name evidence="2" type="ORF">SCLAV_p0502</name>
</gene>
<feature type="region of interest" description="Disordered" evidence="1">
    <location>
        <begin position="62"/>
        <end position="142"/>
    </location>
</feature>
<dbReference type="EMBL" id="CM000914">
    <property type="protein sequence ID" value="EFG03992.2"/>
    <property type="molecule type" value="Genomic_DNA"/>
</dbReference>
<protein>
    <submittedName>
        <fullName evidence="2">Uncharacterized protein</fullName>
    </submittedName>
</protein>
<evidence type="ECO:0000256" key="1">
    <source>
        <dbReference type="SAM" id="MobiDB-lite"/>
    </source>
</evidence>
<keyword evidence="2" id="KW-0614">Plasmid</keyword>
<name>D5SJ99_STRCL</name>
<reference evidence="2 3" key="1">
    <citation type="journal article" date="2010" name="Genome Biol. Evol.">
        <title>The sequence of a 1.8-mb bacterial linear plasmid reveals a rich evolutionary reservoir of secondary metabolic pathways.</title>
        <authorList>
            <person name="Medema M.H."/>
            <person name="Trefzer A."/>
            <person name="Kovalchuk A."/>
            <person name="van den Berg M."/>
            <person name="Mueller U."/>
            <person name="Heijne W."/>
            <person name="Wu L."/>
            <person name="Alam M.T."/>
            <person name="Ronning C.M."/>
            <person name="Nierman W.C."/>
            <person name="Bovenberg R.A.L."/>
            <person name="Breitling R."/>
            <person name="Takano E."/>
        </authorList>
    </citation>
    <scope>NUCLEOTIDE SEQUENCE [LARGE SCALE GENOMIC DNA]</scope>
    <source>
        <strain evidence="3">ATCC 27064 / DSM 738 / JCM 4710 / NBRC 13307 / NCIMB 12785 / NRRL 3585 / VKM Ac-602</strain>
        <plasmid evidence="2">pSCL4</plasmid>
    </source>
</reference>
<accession>D5SJ99</accession>
<dbReference type="Proteomes" id="UP000002357">
    <property type="component" value="Plasmid pSCL4"/>
</dbReference>
<keyword evidence="3" id="KW-1185">Reference proteome</keyword>
<feature type="compositionally biased region" description="Pro residues" evidence="1">
    <location>
        <begin position="77"/>
        <end position="90"/>
    </location>
</feature>